<dbReference type="SUPFAM" id="SSF141694">
    <property type="entry name" value="AF2212/PG0164-like"/>
    <property type="match status" value="1"/>
</dbReference>
<dbReference type="AlphaFoldDB" id="A0A9W6M1E7"/>
<evidence type="ECO:0000313" key="1">
    <source>
        <dbReference type="EMBL" id="GLJ77850.1"/>
    </source>
</evidence>
<accession>A0A9W6M1E7</accession>
<protein>
    <recommendedName>
        <fullName evidence="3">DUF1905 domain-containing protein</fullName>
    </recommendedName>
</protein>
<dbReference type="EMBL" id="BSEN01000015">
    <property type="protein sequence ID" value="GLJ77850.1"/>
    <property type="molecule type" value="Genomic_DNA"/>
</dbReference>
<dbReference type="InterPro" id="IPR015018">
    <property type="entry name" value="DUF1905"/>
</dbReference>
<evidence type="ECO:0000313" key="2">
    <source>
        <dbReference type="Proteomes" id="UP001142372"/>
    </source>
</evidence>
<proteinExistence type="predicted"/>
<dbReference type="Proteomes" id="UP001142372">
    <property type="component" value="Unassembled WGS sequence"/>
</dbReference>
<dbReference type="RefSeq" id="WP_271178459.1">
    <property type="nucleotide sequence ID" value="NZ_BAAAJO010000003.1"/>
</dbReference>
<comment type="caution">
    <text evidence="1">The sequence shown here is derived from an EMBL/GenBank/DDBJ whole genome shotgun (WGS) entry which is preliminary data.</text>
</comment>
<dbReference type="Gene3D" id="2.40.30.100">
    <property type="entry name" value="AF2212/PG0164-like"/>
    <property type="match status" value="1"/>
</dbReference>
<keyword evidence="2" id="KW-1185">Reference proteome</keyword>
<gene>
    <name evidence="1" type="ORF">GCM10017584_34240</name>
</gene>
<reference evidence="1" key="2">
    <citation type="submission" date="2023-01" db="EMBL/GenBank/DDBJ databases">
        <authorList>
            <person name="Sun Q."/>
            <person name="Evtushenko L."/>
        </authorList>
    </citation>
    <scope>NUCLEOTIDE SEQUENCE</scope>
    <source>
        <strain evidence="1">VKM Ac-1401</strain>
    </source>
</reference>
<sequence>MVTYRDPGLLEFDTALERGDAGNSQSYILLPGKAEELFGTSGRIPVVATFDDVHYRGSLVTYGGGQHLILVLRSICELIGKEAGDSVHVTLALDTEPRVVELEPDVQKAFKTAKALDPFRAMNFSYQREYALWIEEAKRPETRTRRIQQAIERVNAGRRLR</sequence>
<dbReference type="Pfam" id="PF13376">
    <property type="entry name" value="OmdA"/>
    <property type="match status" value="1"/>
</dbReference>
<organism evidence="1 2">
    <name type="scientific">Leifsonia poae</name>
    <dbReference type="NCBI Taxonomy" id="110933"/>
    <lineage>
        <taxon>Bacteria</taxon>
        <taxon>Bacillati</taxon>
        <taxon>Actinomycetota</taxon>
        <taxon>Actinomycetes</taxon>
        <taxon>Micrococcales</taxon>
        <taxon>Microbacteriaceae</taxon>
        <taxon>Leifsonia</taxon>
    </lineage>
</organism>
<reference evidence="1" key="1">
    <citation type="journal article" date="2014" name="Int. J. Syst. Evol. Microbiol.">
        <title>Complete genome sequence of Corynebacterium casei LMG S-19264T (=DSM 44701T), isolated from a smear-ripened cheese.</title>
        <authorList>
            <consortium name="US DOE Joint Genome Institute (JGI-PGF)"/>
            <person name="Walter F."/>
            <person name="Albersmeier A."/>
            <person name="Kalinowski J."/>
            <person name="Ruckert C."/>
        </authorList>
    </citation>
    <scope>NUCLEOTIDE SEQUENCE</scope>
    <source>
        <strain evidence="1">VKM Ac-1401</strain>
    </source>
</reference>
<name>A0A9W6M1E7_9MICO</name>
<dbReference type="Pfam" id="PF08922">
    <property type="entry name" value="DUF1905"/>
    <property type="match status" value="1"/>
</dbReference>
<dbReference type="InterPro" id="IPR037079">
    <property type="entry name" value="AF2212/PG0164-like_sf"/>
</dbReference>
<evidence type="ECO:0008006" key="3">
    <source>
        <dbReference type="Google" id="ProtNLM"/>
    </source>
</evidence>